<name>A0AAD2HME4_9AGAR</name>
<feature type="compositionally biased region" description="Acidic residues" evidence="1">
    <location>
        <begin position="239"/>
        <end position="250"/>
    </location>
</feature>
<feature type="region of interest" description="Disordered" evidence="1">
    <location>
        <begin position="222"/>
        <end position="285"/>
    </location>
</feature>
<evidence type="ECO:0000313" key="2">
    <source>
        <dbReference type="EMBL" id="CAK5277565.1"/>
    </source>
</evidence>
<evidence type="ECO:0000256" key="1">
    <source>
        <dbReference type="SAM" id="MobiDB-lite"/>
    </source>
</evidence>
<sequence>MPPEKDMGGPSNPTWYDPKESEWDFEHPKYWSEEDQEVFVGIRDGDEPTKLETLCGTYRWFYDFPEPGTTEPNDISYDNSDASLPHPGYLTISSTGKRPTLKNITGTVVVFGKEAKFSGIKRAKDRDKNHLVDNHWEFVTFKWKESYGPQLQDEGNSLVALDVMDDGGDPFVMMRCTYPGPSGHTWYRDLAAKKERRPKRHGLSDAERARLHMEVHYPEVRAAAQAKAAAGKAAAESSSSEEESDEDSSSDENVASRRRGSRPGKRKQLDSLGSDTENRGRKRKA</sequence>
<dbReference type="EMBL" id="CAVNYO010000419">
    <property type="protein sequence ID" value="CAK5277565.1"/>
    <property type="molecule type" value="Genomic_DNA"/>
</dbReference>
<protein>
    <submittedName>
        <fullName evidence="2">Uncharacterized protein</fullName>
    </submittedName>
</protein>
<accession>A0AAD2HME4</accession>
<dbReference type="AlphaFoldDB" id="A0AAD2HME4"/>
<comment type="caution">
    <text evidence="2">The sequence shown here is derived from an EMBL/GenBank/DDBJ whole genome shotgun (WGS) entry which is preliminary data.</text>
</comment>
<evidence type="ECO:0000313" key="3">
    <source>
        <dbReference type="Proteomes" id="UP001295794"/>
    </source>
</evidence>
<proteinExistence type="predicted"/>
<organism evidence="2 3">
    <name type="scientific">Mycena citricolor</name>
    <dbReference type="NCBI Taxonomy" id="2018698"/>
    <lineage>
        <taxon>Eukaryota</taxon>
        <taxon>Fungi</taxon>
        <taxon>Dikarya</taxon>
        <taxon>Basidiomycota</taxon>
        <taxon>Agaricomycotina</taxon>
        <taxon>Agaricomycetes</taxon>
        <taxon>Agaricomycetidae</taxon>
        <taxon>Agaricales</taxon>
        <taxon>Marasmiineae</taxon>
        <taxon>Mycenaceae</taxon>
        <taxon>Mycena</taxon>
    </lineage>
</organism>
<dbReference type="Proteomes" id="UP001295794">
    <property type="component" value="Unassembled WGS sequence"/>
</dbReference>
<feature type="compositionally biased region" description="Basic residues" evidence="1">
    <location>
        <begin position="256"/>
        <end position="266"/>
    </location>
</feature>
<reference evidence="2" key="1">
    <citation type="submission" date="2023-11" db="EMBL/GenBank/DDBJ databases">
        <authorList>
            <person name="De Vega J J."/>
            <person name="De Vega J J."/>
        </authorList>
    </citation>
    <scope>NUCLEOTIDE SEQUENCE</scope>
</reference>
<feature type="region of interest" description="Disordered" evidence="1">
    <location>
        <begin position="1"/>
        <end position="20"/>
    </location>
</feature>
<keyword evidence="3" id="KW-1185">Reference proteome</keyword>
<feature type="compositionally biased region" description="Low complexity" evidence="1">
    <location>
        <begin position="222"/>
        <end position="238"/>
    </location>
</feature>
<gene>
    <name evidence="2" type="ORF">MYCIT1_LOCUS26577</name>
</gene>